<keyword evidence="9 11" id="KW-0092">Biotin</keyword>
<feature type="compositionally biased region" description="Basic and acidic residues" evidence="16">
    <location>
        <begin position="485"/>
        <end position="497"/>
    </location>
</feature>
<dbReference type="NCBIfam" id="NF006761">
    <property type="entry name" value="PRK09282.1"/>
    <property type="match status" value="1"/>
</dbReference>
<feature type="region of interest" description="Disordered" evidence="16">
    <location>
        <begin position="482"/>
        <end position="506"/>
    </location>
</feature>
<dbReference type="SUPFAM" id="SSF51230">
    <property type="entry name" value="Single hybrid motif"/>
    <property type="match status" value="1"/>
</dbReference>
<evidence type="ECO:0000256" key="8">
    <source>
        <dbReference type="ARBA" id="ARBA00022840"/>
    </source>
</evidence>
<dbReference type="GO" id="GO:0005524">
    <property type="term" value="F:ATP binding"/>
    <property type="evidence" value="ECO:0007669"/>
    <property type="project" value="UniProtKB-UniRule"/>
</dbReference>
<dbReference type="Gene3D" id="2.40.50.100">
    <property type="match status" value="1"/>
</dbReference>
<feature type="domain" description="ATP-grasp" evidence="18">
    <location>
        <begin position="123"/>
        <end position="321"/>
    </location>
</feature>
<dbReference type="CDD" id="cd06850">
    <property type="entry name" value="biotinyl_domain"/>
    <property type="match status" value="1"/>
</dbReference>
<dbReference type="InterPro" id="IPR016185">
    <property type="entry name" value="PreATP-grasp_dom_sf"/>
</dbReference>
<dbReference type="OrthoDB" id="9763189at2"/>
<feature type="binding site" evidence="14">
    <location>
        <position position="740"/>
    </location>
    <ligand>
        <name>Mn(2+)</name>
        <dbReference type="ChEBI" id="CHEBI:29035"/>
    </ligand>
</feature>
<gene>
    <name evidence="21" type="ORF">SAMN04488103_10636</name>
</gene>
<evidence type="ECO:0000256" key="11">
    <source>
        <dbReference type="PIRNR" id="PIRNR001594"/>
    </source>
</evidence>
<comment type="function">
    <text evidence="11">Catalyzes a 2-step reaction, involving the ATP-dependent carboxylation of the covalently attached biotin in the first step and the transfer of the carboxyl group to pyruvate in the second.</text>
</comment>
<evidence type="ECO:0000256" key="15">
    <source>
        <dbReference type="PIRSR" id="PIRSR001594-4"/>
    </source>
</evidence>
<dbReference type="InterPro" id="IPR003379">
    <property type="entry name" value="Carboxylase_cons_dom"/>
</dbReference>
<dbReference type="InterPro" id="IPR013785">
    <property type="entry name" value="Aldolase_TIM"/>
</dbReference>
<dbReference type="PIRSF" id="PIRSF001594">
    <property type="entry name" value="Pyruv_carbox"/>
    <property type="match status" value="1"/>
</dbReference>
<evidence type="ECO:0000256" key="10">
    <source>
        <dbReference type="ARBA" id="ARBA00023268"/>
    </source>
</evidence>
<feature type="modified residue" description="N6-carboxylysine" evidence="15">
    <location>
        <position position="711"/>
    </location>
</feature>
<dbReference type="InterPro" id="IPR005930">
    <property type="entry name" value="Pyruv_COase"/>
</dbReference>
<comment type="cofactor">
    <cofactor evidence="1 11">
        <name>biotin</name>
        <dbReference type="ChEBI" id="CHEBI:57586"/>
    </cofactor>
</comment>
<dbReference type="RefSeq" id="WP_091301555.1">
    <property type="nucleotide sequence ID" value="NZ_FOCE01000006.1"/>
</dbReference>
<keyword evidence="4" id="KW-0312">Gluconeogenesis</keyword>
<evidence type="ECO:0000256" key="2">
    <source>
        <dbReference type="ARBA" id="ARBA00004742"/>
    </source>
</evidence>
<dbReference type="NCBIfam" id="NF009554">
    <property type="entry name" value="PRK12999.1"/>
    <property type="match status" value="1"/>
</dbReference>
<feature type="binding site" evidence="14">
    <location>
        <position position="742"/>
    </location>
    <ligand>
        <name>Mn(2+)</name>
        <dbReference type="ChEBI" id="CHEBI:29035"/>
    </ligand>
</feature>
<sequence length="1146" mass="125427">MTEFRKILVANRGEIAIRVMRAANEMGKKTVAVYAEEDKLSLHRFKADEAYLIGQGLSPVGAYLSIPEIIRVAKLCGADAIHPGYGLLSENPDFVEACASNGITFIGPKAETMRALGDKASARRVAMAAGVPVIPATEVLGTDFDAIRKEAAEVGYPLMLKASWGGGGRGMRPIMGPEELEAKVLEGRREAEAAFGNGEGYLEKMILRARHVEVQILGDKHGEIYHLFERDCTVQRRNQKVVERAPAPYLTEEQRAEICELGKRICQHVNYECAGTVEFLMDMDSGKFYFIEVNPRVQVEHTVTEQVTGIDIVQAQILIAEGKTLAEATGMPSQADIKLHGHALQCRVTTEDPQNNFIPDYGRITAYRSATGMGIRLDGGTAYAGAVITRYYDSLLVKVTAWAQTPDLAISRMHRALSEFRIRGVSTNIAFVENLLKHPTFLDNTYTTKFIDTTPELFQFRKRRDRATKILTYIADITVNGHPETAGRPKPHAEVKTPKAPAPKAEPMYGTRNLLEQKGPQAVADWMKAQTKVLITDTTMRDGHQSLLATRMRSIDMIRVAPSYAANLPQLFSVECWGGATFDVAYRFLQECPWQRLRDLRAAMPNLMTQMLLRASNGVGYTNYPDNVVQAFVKQAAETGVDVFRVFDSLNWVENMRVAMDAVLEANKVCEGTICYTGDLLDPARAKYDLKYYVGMAKELKEAGAHVLGLKDMAGLLKPAAARVLIRALKQEVGLPIHFHTHDTSGASAATIMAACDAGVDAVDAAMDAFSGGTSQPCLGSIVEALRHTERDTGLDIAAVRALSNYWEHVRAQYAAFESGIPAPASEVYLHEMPGGQFTNLKAQARSLGLEERWPEVAQAYADANQMFGDIVKVTPSSKVVGDMALIMVAQGLSRAQVEDPALDVAFPDSVVDMMKGNLGQPHGGWPAGILRKVLKGEAPLTDRPGKSLPPVDLEATRAKLIDELGGYKVDDEDLNGYLMYPKVFLDYMGRHKLYGPVRTLPTRTFFYGMQAGEEITAEIDPGKTLEIRLQAVGETGDDGECKVFFELNGQPRVIRVPNRAIKAKTAAKPKAQDGNPNHIGAPMPGSIASLAVTVGQKVRAGDLLLTIEAMKMETGLHADREATVKAIHVTPSGQIDAKDLLIELE</sequence>
<feature type="modified residue" description="N6-biotinyllysine" evidence="15">
    <location>
        <position position="1112"/>
    </location>
</feature>
<dbReference type="EMBL" id="FOCE01000006">
    <property type="protein sequence ID" value="SEN59317.1"/>
    <property type="molecule type" value="Genomic_DNA"/>
</dbReference>
<keyword evidence="22" id="KW-1185">Reference proteome</keyword>
<evidence type="ECO:0000256" key="9">
    <source>
        <dbReference type="ARBA" id="ARBA00023267"/>
    </source>
</evidence>
<dbReference type="FunFam" id="2.40.50.100:FF:000003">
    <property type="entry name" value="Acetyl-CoA carboxylase biotin carboxyl carrier protein"/>
    <property type="match status" value="1"/>
</dbReference>
<dbReference type="Pfam" id="PF02436">
    <property type="entry name" value="PYC_OADA"/>
    <property type="match status" value="1"/>
</dbReference>
<feature type="active site" evidence="12">
    <location>
        <position position="296"/>
    </location>
</feature>
<dbReference type="PROSITE" id="PS00867">
    <property type="entry name" value="CPSASE_2"/>
    <property type="match status" value="1"/>
</dbReference>
<dbReference type="PROSITE" id="PS50968">
    <property type="entry name" value="BIOTINYL_LIPOYL"/>
    <property type="match status" value="1"/>
</dbReference>
<evidence type="ECO:0000256" key="4">
    <source>
        <dbReference type="ARBA" id="ARBA00022432"/>
    </source>
</evidence>
<dbReference type="SUPFAM" id="SSF89000">
    <property type="entry name" value="post-HMGL domain-like"/>
    <property type="match status" value="1"/>
</dbReference>
<dbReference type="GO" id="GO:0004736">
    <property type="term" value="F:pyruvate carboxylase activity"/>
    <property type="evidence" value="ECO:0007669"/>
    <property type="project" value="UniProtKB-EC"/>
</dbReference>
<evidence type="ECO:0000259" key="20">
    <source>
        <dbReference type="PROSITE" id="PS50991"/>
    </source>
</evidence>
<dbReference type="UniPathway" id="UPA00138"/>
<dbReference type="InterPro" id="IPR011764">
    <property type="entry name" value="Biotin_carboxylation_dom"/>
</dbReference>
<evidence type="ECO:0000313" key="22">
    <source>
        <dbReference type="Proteomes" id="UP000198761"/>
    </source>
</evidence>
<dbReference type="Pfam" id="PF02785">
    <property type="entry name" value="Biotin_carb_C"/>
    <property type="match status" value="1"/>
</dbReference>
<evidence type="ECO:0000259" key="19">
    <source>
        <dbReference type="PROSITE" id="PS50979"/>
    </source>
</evidence>
<evidence type="ECO:0000256" key="16">
    <source>
        <dbReference type="SAM" id="MobiDB-lite"/>
    </source>
</evidence>
<keyword evidence="8 11" id="KW-0067">ATP-binding</keyword>
<evidence type="ECO:0000256" key="7">
    <source>
        <dbReference type="ARBA" id="ARBA00022741"/>
    </source>
</evidence>
<protein>
    <recommendedName>
        <fullName evidence="3 11">Pyruvate carboxylase</fullName>
        <ecNumber evidence="3 11">6.4.1.1</ecNumber>
    </recommendedName>
</protein>
<accession>A0A1H8HTA9</accession>
<reference evidence="21 22" key="1">
    <citation type="submission" date="2016-10" db="EMBL/GenBank/DDBJ databases">
        <authorList>
            <person name="de Groot N.N."/>
        </authorList>
    </citation>
    <scope>NUCLEOTIDE SEQUENCE [LARGE SCALE GENOMIC DNA]</scope>
    <source>
        <strain evidence="21 22">DSM 3857</strain>
    </source>
</reference>
<keyword evidence="21" id="KW-0670">Pyruvate</keyword>
<feature type="binding site" evidence="13">
    <location>
        <position position="614"/>
    </location>
    <ligand>
        <name>substrate</name>
    </ligand>
</feature>
<feature type="binding site" evidence="13">
    <location>
        <position position="203"/>
    </location>
    <ligand>
        <name>ATP</name>
        <dbReference type="ChEBI" id="CHEBI:30616"/>
    </ligand>
</feature>
<feature type="domain" description="Pyruvate carboxyltransferase" evidence="20">
    <location>
        <begin position="533"/>
        <end position="801"/>
    </location>
</feature>
<evidence type="ECO:0000256" key="6">
    <source>
        <dbReference type="ARBA" id="ARBA00022723"/>
    </source>
</evidence>
<dbReference type="PROSITE" id="PS00866">
    <property type="entry name" value="CPSASE_1"/>
    <property type="match status" value="1"/>
</dbReference>
<dbReference type="Pfam" id="PF00364">
    <property type="entry name" value="Biotin_lipoyl"/>
    <property type="match status" value="1"/>
</dbReference>
<dbReference type="SUPFAM" id="SSF51246">
    <property type="entry name" value="Rudiment single hybrid motif"/>
    <property type="match status" value="1"/>
</dbReference>
<evidence type="ECO:0000256" key="3">
    <source>
        <dbReference type="ARBA" id="ARBA00013057"/>
    </source>
</evidence>
<dbReference type="PROSITE" id="PS50991">
    <property type="entry name" value="PYR_CT"/>
    <property type="match status" value="1"/>
</dbReference>
<dbReference type="GO" id="GO:0046872">
    <property type="term" value="F:metal ion binding"/>
    <property type="evidence" value="ECO:0007669"/>
    <property type="project" value="UniProtKB-KW"/>
</dbReference>
<dbReference type="GO" id="GO:0006094">
    <property type="term" value="P:gluconeogenesis"/>
    <property type="evidence" value="ECO:0007669"/>
    <property type="project" value="UniProtKB-UniPathway"/>
</dbReference>
<comment type="pathway">
    <text evidence="2">Carbohydrate biosynthesis; gluconeogenesis.</text>
</comment>
<dbReference type="SMART" id="SM00878">
    <property type="entry name" value="Biotin_carb_C"/>
    <property type="match status" value="1"/>
</dbReference>
<dbReference type="InterPro" id="IPR011761">
    <property type="entry name" value="ATP-grasp"/>
</dbReference>
<dbReference type="Gene3D" id="3.30.470.20">
    <property type="entry name" value="ATP-grasp fold, B domain"/>
    <property type="match status" value="1"/>
</dbReference>
<dbReference type="Proteomes" id="UP000198761">
    <property type="component" value="Unassembled WGS sequence"/>
</dbReference>
<keyword evidence="10" id="KW-0511">Multifunctional enzyme</keyword>
<evidence type="ECO:0000256" key="5">
    <source>
        <dbReference type="ARBA" id="ARBA00022598"/>
    </source>
</evidence>
<dbReference type="PROSITE" id="PS50979">
    <property type="entry name" value="BC"/>
    <property type="match status" value="1"/>
</dbReference>
<evidence type="ECO:0000259" key="17">
    <source>
        <dbReference type="PROSITE" id="PS50968"/>
    </source>
</evidence>
<dbReference type="FunFam" id="3.40.50.20:FF:000010">
    <property type="entry name" value="Propionyl-CoA carboxylase subunit alpha"/>
    <property type="match status" value="1"/>
</dbReference>
<evidence type="ECO:0000256" key="14">
    <source>
        <dbReference type="PIRSR" id="PIRSR001594-3"/>
    </source>
</evidence>
<feature type="domain" description="Biotin carboxylation" evidence="19">
    <location>
        <begin position="3"/>
        <end position="456"/>
    </location>
</feature>
<evidence type="ECO:0000256" key="12">
    <source>
        <dbReference type="PIRSR" id="PIRSR001594-1"/>
    </source>
</evidence>
<dbReference type="Pfam" id="PF00289">
    <property type="entry name" value="Biotin_carb_N"/>
    <property type="match status" value="1"/>
</dbReference>
<dbReference type="InterPro" id="IPR000891">
    <property type="entry name" value="PYR_CT"/>
</dbReference>
<dbReference type="InterPro" id="IPR005479">
    <property type="entry name" value="CPAse_ATP-bd"/>
</dbReference>
<dbReference type="CDD" id="cd07937">
    <property type="entry name" value="DRE_TIM_PC_TC_5S"/>
    <property type="match status" value="1"/>
</dbReference>
<dbReference type="SUPFAM" id="SSF51569">
    <property type="entry name" value="Aldolase"/>
    <property type="match status" value="1"/>
</dbReference>
<dbReference type="SUPFAM" id="SSF56059">
    <property type="entry name" value="Glutathione synthetase ATP-binding domain-like"/>
    <property type="match status" value="1"/>
</dbReference>
<evidence type="ECO:0000259" key="18">
    <source>
        <dbReference type="PROSITE" id="PS50975"/>
    </source>
</evidence>
<keyword evidence="6 14" id="KW-0479">Metal-binding</keyword>
<keyword evidence="5 11" id="KW-0436">Ligase</keyword>
<dbReference type="Gene3D" id="3.10.600.10">
    <property type="entry name" value="pyruvate carboxylase f1077a mutant domain"/>
    <property type="match status" value="1"/>
</dbReference>
<feature type="binding site" evidence="14">
    <location>
        <position position="542"/>
    </location>
    <ligand>
        <name>Mn(2+)</name>
        <dbReference type="ChEBI" id="CHEBI:29035"/>
    </ligand>
</feature>
<dbReference type="InterPro" id="IPR005482">
    <property type="entry name" value="Biotin_COase_C"/>
</dbReference>
<dbReference type="PROSITE" id="PS00188">
    <property type="entry name" value="BIOTIN"/>
    <property type="match status" value="1"/>
</dbReference>
<dbReference type="AlphaFoldDB" id="A0A1H8HTA9"/>
<keyword evidence="7 11" id="KW-0547">Nucleotide-binding</keyword>
<organism evidence="21 22">
    <name type="scientific">Gemmobacter aquatilis</name>
    <dbReference type="NCBI Taxonomy" id="933059"/>
    <lineage>
        <taxon>Bacteria</taxon>
        <taxon>Pseudomonadati</taxon>
        <taxon>Pseudomonadota</taxon>
        <taxon>Alphaproteobacteria</taxon>
        <taxon>Rhodobacterales</taxon>
        <taxon>Paracoccaceae</taxon>
        <taxon>Gemmobacter</taxon>
    </lineage>
</organism>
<dbReference type="Gene3D" id="3.20.20.70">
    <property type="entry name" value="Aldolase class I"/>
    <property type="match status" value="1"/>
</dbReference>
<comment type="catalytic activity">
    <reaction evidence="11">
        <text>hydrogencarbonate + pyruvate + ATP = oxaloacetate + ADP + phosphate + H(+)</text>
        <dbReference type="Rhea" id="RHEA:20844"/>
        <dbReference type="ChEBI" id="CHEBI:15361"/>
        <dbReference type="ChEBI" id="CHEBI:15378"/>
        <dbReference type="ChEBI" id="CHEBI:16452"/>
        <dbReference type="ChEBI" id="CHEBI:17544"/>
        <dbReference type="ChEBI" id="CHEBI:30616"/>
        <dbReference type="ChEBI" id="CHEBI:43474"/>
        <dbReference type="ChEBI" id="CHEBI:456216"/>
        <dbReference type="EC" id="6.4.1.1"/>
    </reaction>
</comment>
<dbReference type="InterPro" id="IPR000089">
    <property type="entry name" value="Biotin_lipoyl"/>
</dbReference>
<dbReference type="PROSITE" id="PS50975">
    <property type="entry name" value="ATP_GRASP"/>
    <property type="match status" value="1"/>
</dbReference>
<dbReference type="Pfam" id="PF02786">
    <property type="entry name" value="CPSase_L_D2"/>
    <property type="match status" value="1"/>
</dbReference>
<dbReference type="InterPro" id="IPR005481">
    <property type="entry name" value="BC-like_N"/>
</dbReference>
<dbReference type="GO" id="GO:0005737">
    <property type="term" value="C:cytoplasm"/>
    <property type="evidence" value="ECO:0007669"/>
    <property type="project" value="TreeGrafter"/>
</dbReference>
<dbReference type="PANTHER" id="PTHR43778:SF2">
    <property type="entry name" value="PYRUVATE CARBOXYLASE, MITOCHONDRIAL"/>
    <property type="match status" value="1"/>
</dbReference>
<dbReference type="EC" id="6.4.1.1" evidence="3 11"/>
<dbReference type="InterPro" id="IPR011053">
    <property type="entry name" value="Single_hybrid_motif"/>
</dbReference>
<dbReference type="InterPro" id="IPR011054">
    <property type="entry name" value="Rudment_hybrid_motif"/>
</dbReference>
<proteinExistence type="predicted"/>
<name>A0A1H8HTA9_9RHOB</name>
<dbReference type="FunFam" id="3.20.20.70:FF:000033">
    <property type="entry name" value="Pyruvate carboxylase"/>
    <property type="match status" value="1"/>
</dbReference>
<dbReference type="SUPFAM" id="SSF52440">
    <property type="entry name" value="PreATP-grasp domain"/>
    <property type="match status" value="1"/>
</dbReference>
<dbReference type="InterPro" id="IPR001882">
    <property type="entry name" value="Biotin_BS"/>
</dbReference>
<dbReference type="NCBIfam" id="TIGR01235">
    <property type="entry name" value="pyruv_carbox"/>
    <property type="match status" value="1"/>
</dbReference>
<feature type="domain" description="Lipoyl-binding" evidence="17">
    <location>
        <begin position="1071"/>
        <end position="1146"/>
    </location>
</feature>
<dbReference type="PANTHER" id="PTHR43778">
    <property type="entry name" value="PYRUVATE CARBOXYLASE"/>
    <property type="match status" value="1"/>
</dbReference>
<evidence type="ECO:0000256" key="13">
    <source>
        <dbReference type="PIRSR" id="PIRSR001594-2"/>
    </source>
</evidence>
<evidence type="ECO:0000256" key="1">
    <source>
        <dbReference type="ARBA" id="ARBA00001953"/>
    </source>
</evidence>
<evidence type="ECO:0000313" key="21">
    <source>
        <dbReference type="EMBL" id="SEN59317.1"/>
    </source>
</evidence>
<dbReference type="InterPro" id="IPR055268">
    <property type="entry name" value="PCB-like"/>
</dbReference>
<feature type="binding site" evidence="13">
    <location>
        <position position="875"/>
    </location>
    <ligand>
        <name>substrate</name>
    </ligand>
</feature>
<dbReference type="STRING" id="933059.SAMN04488103_10636"/>
<feature type="binding site" evidence="13">
    <location>
        <position position="119"/>
    </location>
    <ligand>
        <name>ATP</name>
        <dbReference type="ChEBI" id="CHEBI:30616"/>
    </ligand>
</feature>
<dbReference type="Pfam" id="PF00682">
    <property type="entry name" value="HMGL-like"/>
    <property type="match status" value="1"/>
</dbReference>
<feature type="binding site" description="via carbamate group" evidence="14">
    <location>
        <position position="711"/>
    </location>
    <ligand>
        <name>Mn(2+)</name>
        <dbReference type="ChEBI" id="CHEBI:29035"/>
    </ligand>
</feature>